<reference evidence="2 3" key="1">
    <citation type="journal article" date="2016" name="Nat. Commun.">
        <title>Thousands of microbial genomes shed light on interconnected biogeochemical processes in an aquifer system.</title>
        <authorList>
            <person name="Anantharaman K."/>
            <person name="Brown C.T."/>
            <person name="Hug L.A."/>
            <person name="Sharon I."/>
            <person name="Castelle C.J."/>
            <person name="Probst A.J."/>
            <person name="Thomas B.C."/>
            <person name="Singh A."/>
            <person name="Wilkins M.J."/>
            <person name="Karaoz U."/>
            <person name="Brodie E.L."/>
            <person name="Williams K.H."/>
            <person name="Hubbard S.S."/>
            <person name="Banfield J.F."/>
        </authorList>
    </citation>
    <scope>NUCLEOTIDE SEQUENCE [LARGE SCALE GENOMIC DNA]</scope>
</reference>
<dbReference type="AlphaFoldDB" id="A0A1G2AP69"/>
<gene>
    <name evidence="2" type="ORF">A3B74_04840</name>
</gene>
<dbReference type="EMBL" id="MHKB01000013">
    <property type="protein sequence ID" value="OGY78671.1"/>
    <property type="molecule type" value="Genomic_DNA"/>
</dbReference>
<evidence type="ECO:0000313" key="3">
    <source>
        <dbReference type="Proteomes" id="UP000177165"/>
    </source>
</evidence>
<dbReference type="STRING" id="1798540.A3B74_04840"/>
<dbReference type="Pfam" id="PF14238">
    <property type="entry name" value="DUF4340"/>
    <property type="match status" value="1"/>
</dbReference>
<protein>
    <recommendedName>
        <fullName evidence="1">DUF4340 domain-containing protein</fullName>
    </recommendedName>
</protein>
<dbReference type="InterPro" id="IPR025641">
    <property type="entry name" value="DUF4340"/>
</dbReference>
<evidence type="ECO:0000313" key="2">
    <source>
        <dbReference type="EMBL" id="OGY78671.1"/>
    </source>
</evidence>
<feature type="domain" description="DUF4340" evidence="1">
    <location>
        <begin position="72"/>
        <end position="238"/>
    </location>
</feature>
<organism evidence="2 3">
    <name type="scientific">Candidatus Kerfeldbacteria bacterium RIFCSPHIGHO2_02_FULL_42_14</name>
    <dbReference type="NCBI Taxonomy" id="1798540"/>
    <lineage>
        <taxon>Bacteria</taxon>
        <taxon>Candidatus Kerfeldiibacteriota</taxon>
    </lineage>
</organism>
<proteinExistence type="predicted"/>
<accession>A0A1G2AP69</accession>
<dbReference type="Proteomes" id="UP000177165">
    <property type="component" value="Unassembled WGS sequence"/>
</dbReference>
<comment type="caution">
    <text evidence="2">The sequence shown here is derived from an EMBL/GenBank/DDBJ whole genome shotgun (WGS) entry which is preliminary data.</text>
</comment>
<sequence>MNPRSQKKVTLILIIALIALIGFLVYRSRTPNTLTATLGNPFVQNVDSQSITQMNITQQEKITTLSKESNIWLVDQPIRFPADTSVIEDLLEKLNTMRVQSIASKTKNNLEAFELDLEHRTIVDLFQKDQKSLSIFIGKIGPGQTTYVTSEQVDRVYLMNQELTSNFLEDFRDMMILSFDPQEITRLQWTRDTGTLTIEKKESVWSGIESDVFDIDQENFDLTLSEITYLRAQDIPDQNQSVTSPILTISFFVGDTERVLKIFPFEKDAQNILVQNHLGYFYWISLEQFQILDITKEKIAKK</sequence>
<evidence type="ECO:0000259" key="1">
    <source>
        <dbReference type="Pfam" id="PF14238"/>
    </source>
</evidence>
<name>A0A1G2AP69_9BACT</name>